<dbReference type="AlphaFoldDB" id="A0AAV4WFZ9"/>
<comment type="caution">
    <text evidence="2">The sequence shown here is derived from an EMBL/GenBank/DDBJ whole genome shotgun (WGS) entry which is preliminary data.</text>
</comment>
<protein>
    <submittedName>
        <fullName evidence="2">Uncharacterized protein</fullName>
    </submittedName>
</protein>
<feature type="compositionally biased region" description="Polar residues" evidence="1">
    <location>
        <begin position="29"/>
        <end position="45"/>
    </location>
</feature>
<evidence type="ECO:0000256" key="1">
    <source>
        <dbReference type="SAM" id="MobiDB-lite"/>
    </source>
</evidence>
<evidence type="ECO:0000313" key="2">
    <source>
        <dbReference type="EMBL" id="GIY81178.1"/>
    </source>
</evidence>
<keyword evidence="3" id="KW-1185">Reference proteome</keyword>
<reference evidence="2 3" key="1">
    <citation type="submission" date="2021-06" db="EMBL/GenBank/DDBJ databases">
        <title>Caerostris darwini draft genome.</title>
        <authorList>
            <person name="Kono N."/>
            <person name="Arakawa K."/>
        </authorList>
    </citation>
    <scope>NUCLEOTIDE SEQUENCE [LARGE SCALE GENOMIC DNA]</scope>
</reference>
<gene>
    <name evidence="2" type="ORF">CDAR_548191</name>
</gene>
<dbReference type="Proteomes" id="UP001054837">
    <property type="component" value="Unassembled WGS sequence"/>
</dbReference>
<dbReference type="EMBL" id="BPLQ01014581">
    <property type="protein sequence ID" value="GIY81178.1"/>
    <property type="molecule type" value="Genomic_DNA"/>
</dbReference>
<proteinExistence type="predicted"/>
<feature type="region of interest" description="Disordered" evidence="1">
    <location>
        <begin position="27"/>
        <end position="47"/>
    </location>
</feature>
<name>A0AAV4WFZ9_9ARAC</name>
<evidence type="ECO:0000313" key="3">
    <source>
        <dbReference type="Proteomes" id="UP001054837"/>
    </source>
</evidence>
<accession>A0AAV4WFZ9</accession>
<feature type="region of interest" description="Disordered" evidence="1">
    <location>
        <begin position="70"/>
        <end position="94"/>
    </location>
</feature>
<sequence>MLVVMDGGMFLAGNPKEGVEQKIKAIPKKNTQTQLSGESGSQLSHLNHGEKIQDLLDSLMRLPGDGYNGSGRRIDEDAGDDGWRNILGREPEGR</sequence>
<feature type="compositionally biased region" description="Basic and acidic residues" evidence="1">
    <location>
        <begin position="72"/>
        <end position="94"/>
    </location>
</feature>
<organism evidence="2 3">
    <name type="scientific">Caerostris darwini</name>
    <dbReference type="NCBI Taxonomy" id="1538125"/>
    <lineage>
        <taxon>Eukaryota</taxon>
        <taxon>Metazoa</taxon>
        <taxon>Ecdysozoa</taxon>
        <taxon>Arthropoda</taxon>
        <taxon>Chelicerata</taxon>
        <taxon>Arachnida</taxon>
        <taxon>Araneae</taxon>
        <taxon>Araneomorphae</taxon>
        <taxon>Entelegynae</taxon>
        <taxon>Araneoidea</taxon>
        <taxon>Araneidae</taxon>
        <taxon>Caerostris</taxon>
    </lineage>
</organism>